<proteinExistence type="predicted"/>
<sequence length="114" mass="13275">MLETVALNALKALTEKKTKKKVFIKIIWNDNEKITLFITPNMKINSFIYDEKEGYLFYDHEGKPVEKTIPCILPEEELENGQVKLEGFKTGKLLVNNERLAKDDLVFLSDYHLQ</sequence>
<accession>A0A265N6C1</accession>
<comment type="caution">
    <text evidence="1">The sequence shown here is derived from an EMBL/GenBank/DDBJ whole genome shotgun (WGS) entry which is preliminary data.</text>
</comment>
<dbReference type="OrthoDB" id="2721009at2"/>
<protein>
    <submittedName>
        <fullName evidence="1">Uncharacterized protein</fullName>
    </submittedName>
</protein>
<gene>
    <name evidence="1" type="ORF">CIL03_15835</name>
</gene>
<dbReference type="Proteomes" id="UP000216498">
    <property type="component" value="Unassembled WGS sequence"/>
</dbReference>
<dbReference type="EMBL" id="NPMS01000009">
    <property type="protein sequence ID" value="OZU87562.1"/>
    <property type="molecule type" value="Genomic_DNA"/>
</dbReference>
<dbReference type="RefSeq" id="WP_094886864.1">
    <property type="nucleotide sequence ID" value="NZ_NPMS01000009.1"/>
</dbReference>
<evidence type="ECO:0000313" key="2">
    <source>
        <dbReference type="Proteomes" id="UP000216498"/>
    </source>
</evidence>
<reference evidence="1 2" key="1">
    <citation type="submission" date="2017-08" db="EMBL/GenBank/DDBJ databases">
        <title>Virgibacillus indicus sp. nov. and Virgibacillus profoundi sp. nov, two moderately halophilic bacteria isolated from marine sediment by using the Microfluidic Streak Plate.</title>
        <authorList>
            <person name="Xu B."/>
            <person name="Hu B."/>
            <person name="Wang J."/>
            <person name="Zhu Y."/>
            <person name="Huang L."/>
            <person name="Du W."/>
            <person name="Huang Y."/>
        </authorList>
    </citation>
    <scope>NUCLEOTIDE SEQUENCE [LARGE SCALE GENOMIC DNA]</scope>
    <source>
        <strain evidence="1 2">IO3-P2-C2</strain>
    </source>
</reference>
<dbReference type="AlphaFoldDB" id="A0A265N6C1"/>
<organism evidence="1 2">
    <name type="scientific">Virgibacillus indicus</name>
    <dbReference type="NCBI Taxonomy" id="2024554"/>
    <lineage>
        <taxon>Bacteria</taxon>
        <taxon>Bacillati</taxon>
        <taxon>Bacillota</taxon>
        <taxon>Bacilli</taxon>
        <taxon>Bacillales</taxon>
        <taxon>Bacillaceae</taxon>
        <taxon>Virgibacillus</taxon>
    </lineage>
</organism>
<keyword evidence="2" id="KW-1185">Reference proteome</keyword>
<name>A0A265N6C1_9BACI</name>
<evidence type="ECO:0000313" key="1">
    <source>
        <dbReference type="EMBL" id="OZU87562.1"/>
    </source>
</evidence>